<evidence type="ECO:0000256" key="4">
    <source>
        <dbReference type="ARBA" id="ARBA00023136"/>
    </source>
</evidence>
<name>A0AA49GU90_9BACT</name>
<reference evidence="8" key="2">
    <citation type="journal article" date="2024" name="Antonie Van Leeuwenhoek">
        <title>Roseihalotalea indica gen. nov., sp. nov., a halophilic Bacteroidetes from mesopelagic Southwest Indian Ocean with higher carbohydrate metabolic potential.</title>
        <authorList>
            <person name="Chen B."/>
            <person name="Zhang M."/>
            <person name="Lin D."/>
            <person name="Ye J."/>
            <person name="Tang K."/>
        </authorList>
    </citation>
    <scope>NUCLEOTIDE SEQUENCE</scope>
    <source>
        <strain evidence="8">TK19036</strain>
    </source>
</reference>
<dbReference type="Gene3D" id="1.25.40.390">
    <property type="match status" value="1"/>
</dbReference>
<keyword evidence="3" id="KW-0732">Signal</keyword>
<comment type="similarity">
    <text evidence="2">Belongs to the SusD family.</text>
</comment>
<dbReference type="SUPFAM" id="SSF48452">
    <property type="entry name" value="TPR-like"/>
    <property type="match status" value="1"/>
</dbReference>
<dbReference type="AlphaFoldDB" id="A0AA49GU90"/>
<protein>
    <submittedName>
        <fullName evidence="8">RagB/SusD family nutrient uptake outer membrane protein</fullName>
    </submittedName>
</protein>
<keyword evidence="4" id="KW-0472">Membrane</keyword>
<dbReference type="Pfam" id="PF14322">
    <property type="entry name" value="SusD-like_3"/>
    <property type="match status" value="1"/>
</dbReference>
<comment type="subcellular location">
    <subcellularLocation>
        <location evidence="1">Cell outer membrane</location>
    </subcellularLocation>
</comment>
<gene>
    <name evidence="8" type="ORF">K4G66_11275</name>
</gene>
<dbReference type="GO" id="GO:0009279">
    <property type="term" value="C:cell outer membrane"/>
    <property type="evidence" value="ECO:0007669"/>
    <property type="project" value="UniProtKB-SubCell"/>
</dbReference>
<evidence type="ECO:0000259" key="7">
    <source>
        <dbReference type="Pfam" id="PF14322"/>
    </source>
</evidence>
<sequence>MKSYQQLYITFLTLAFSLLSCNEDKILQETPLDFASPETSFVTIEDFNSSVYALYDNLRVMLSASEHRPLDYLYGTDIGYNGAQQLNERFGSYLATLTPSSEQAEYHWNQYYKIISSANIILERLPESELTDAEKTKIEADARLFRGLSYRNLGYLYGGVPIELEAVSSPKTDYERASREAVYEQAVADLEFAAQNLPSVTEVADGQVCNLAAYHLLAETYVALERWTDAIAAATVVIDDPNTALMTERFGSRQSEPGDVYWDLYRRNNQNRSAGNTEGIWVFQQEIDVPGGAIFSGSRDGAQLERDHAPRPYGFSVKDPSGVTPFLPLGVSYTSGRGIGRLRGTNHLNYGIWQSDWNDMRNSEYNFIRDVAFNNPESEWYGQMISEHIELFRQTNDDTIRSFYPFQSKVFTPGNHPPELFVDPELQTLNASTAGSTYTDQYFIRLAETYLLRAEAHFGNGDAASAAADINVVRARAQAIPVTPTEIDIDYILDERMRELGVEEKRRLTLNRLGLLYDRTNRYCNGNPVAANFGCDVQPYHNLFPIPFSEIESNTGATLEQNPGYTAD</sequence>
<proteinExistence type="inferred from homology"/>
<dbReference type="InterPro" id="IPR011990">
    <property type="entry name" value="TPR-like_helical_dom_sf"/>
</dbReference>
<evidence type="ECO:0000256" key="3">
    <source>
        <dbReference type="ARBA" id="ARBA00022729"/>
    </source>
</evidence>
<dbReference type="InterPro" id="IPR033985">
    <property type="entry name" value="SusD-like_N"/>
</dbReference>
<reference evidence="8" key="1">
    <citation type="journal article" date="2023" name="Comput. Struct. Biotechnol. J.">
        <title>Discovery of a novel marine Bacteroidetes with a rich repertoire of carbohydrate-active enzymes.</title>
        <authorList>
            <person name="Chen B."/>
            <person name="Liu G."/>
            <person name="Chen Q."/>
            <person name="Wang H."/>
            <person name="Liu L."/>
            <person name="Tang K."/>
        </authorList>
    </citation>
    <scope>NUCLEOTIDE SEQUENCE</scope>
    <source>
        <strain evidence="8">TK19036</strain>
    </source>
</reference>
<evidence type="ECO:0000256" key="2">
    <source>
        <dbReference type="ARBA" id="ARBA00006275"/>
    </source>
</evidence>
<feature type="domain" description="RagB/SusD" evidence="6">
    <location>
        <begin position="421"/>
        <end position="565"/>
    </location>
</feature>
<accession>A0AA49GU90</accession>
<evidence type="ECO:0000313" key="8">
    <source>
        <dbReference type="EMBL" id="WKN39271.1"/>
    </source>
</evidence>
<organism evidence="8">
    <name type="scientific">Roseihalotalea indica</name>
    <dbReference type="NCBI Taxonomy" id="2867963"/>
    <lineage>
        <taxon>Bacteria</taxon>
        <taxon>Pseudomonadati</taxon>
        <taxon>Bacteroidota</taxon>
        <taxon>Cytophagia</taxon>
        <taxon>Cytophagales</taxon>
        <taxon>Catalimonadaceae</taxon>
        <taxon>Roseihalotalea</taxon>
    </lineage>
</organism>
<dbReference type="Pfam" id="PF07980">
    <property type="entry name" value="SusD_RagB"/>
    <property type="match status" value="1"/>
</dbReference>
<dbReference type="PROSITE" id="PS51257">
    <property type="entry name" value="PROKAR_LIPOPROTEIN"/>
    <property type="match status" value="1"/>
</dbReference>
<evidence type="ECO:0000259" key="6">
    <source>
        <dbReference type="Pfam" id="PF07980"/>
    </source>
</evidence>
<dbReference type="EMBL" id="CP120682">
    <property type="protein sequence ID" value="WKN39271.1"/>
    <property type="molecule type" value="Genomic_DNA"/>
</dbReference>
<dbReference type="InterPro" id="IPR012944">
    <property type="entry name" value="SusD_RagB_dom"/>
</dbReference>
<feature type="domain" description="SusD-like N-terminal" evidence="7">
    <location>
        <begin position="80"/>
        <end position="221"/>
    </location>
</feature>
<evidence type="ECO:0000256" key="5">
    <source>
        <dbReference type="ARBA" id="ARBA00023237"/>
    </source>
</evidence>
<keyword evidence="5" id="KW-0998">Cell outer membrane</keyword>
<evidence type="ECO:0000256" key="1">
    <source>
        <dbReference type="ARBA" id="ARBA00004442"/>
    </source>
</evidence>